<organism evidence="3 4">
    <name type="scientific">Methanobacterium formicicum (strain DSM 3637 / PP1)</name>
    <dbReference type="NCBI Taxonomy" id="1204725"/>
    <lineage>
        <taxon>Archaea</taxon>
        <taxon>Methanobacteriati</taxon>
        <taxon>Methanobacteriota</taxon>
        <taxon>Methanomada group</taxon>
        <taxon>Methanobacteria</taxon>
        <taxon>Methanobacteriales</taxon>
        <taxon>Methanobacteriaceae</taxon>
        <taxon>Methanobacterium</taxon>
    </lineage>
</organism>
<dbReference type="GO" id="GO:0016301">
    <property type="term" value="F:kinase activity"/>
    <property type="evidence" value="ECO:0007669"/>
    <property type="project" value="UniProtKB-KW"/>
</dbReference>
<dbReference type="PANTHER" id="PTHR43065:SF23">
    <property type="entry name" value="SENSOR HISTIDINE KINASE PDTAS"/>
    <property type="match status" value="1"/>
</dbReference>
<dbReference type="PATRIC" id="fig|1204725.3.peg.914"/>
<evidence type="ECO:0000259" key="2">
    <source>
        <dbReference type="PROSITE" id="PS50112"/>
    </source>
</evidence>
<reference evidence="3 4" key="1">
    <citation type="journal article" date="2012" name="J. Bacteriol.">
        <title>Draft genome sequence of Methanobacterium formicicum DSM 3637, an archaebacterium isolated from the methane producer amoeba Pelomyxa palustris.</title>
        <authorList>
            <person name="Gutierrez G."/>
        </authorList>
    </citation>
    <scope>NUCLEOTIDE SEQUENCE [LARGE SCALE GENOMIC DNA]</scope>
    <source>
        <strain evidence="4">DSM 3637 / PP1</strain>
    </source>
</reference>
<dbReference type="PROSITE" id="PS50112">
    <property type="entry name" value="PAS"/>
    <property type="match status" value="1"/>
</dbReference>
<feature type="domain" description="PAS" evidence="2">
    <location>
        <begin position="35"/>
        <end position="81"/>
    </location>
</feature>
<keyword evidence="3" id="KW-0418">Kinase</keyword>
<dbReference type="AlphaFoldDB" id="K2R0Y0"/>
<evidence type="ECO:0000313" key="3">
    <source>
        <dbReference type="EMBL" id="EKF86198.1"/>
    </source>
</evidence>
<dbReference type="PANTHER" id="PTHR43065">
    <property type="entry name" value="SENSOR HISTIDINE KINASE"/>
    <property type="match status" value="1"/>
</dbReference>
<dbReference type="Pfam" id="PF07568">
    <property type="entry name" value="HisKA_2"/>
    <property type="match status" value="1"/>
</dbReference>
<dbReference type="Pfam" id="PF13426">
    <property type="entry name" value="PAS_9"/>
    <property type="match status" value="1"/>
</dbReference>
<feature type="region of interest" description="Disordered" evidence="1">
    <location>
        <begin position="1"/>
        <end position="25"/>
    </location>
</feature>
<protein>
    <submittedName>
        <fullName evidence="3">Signal transduction histidine kinase</fullName>
    </submittedName>
</protein>
<dbReference type="Gene3D" id="3.30.450.20">
    <property type="entry name" value="PAS domain"/>
    <property type="match status" value="2"/>
</dbReference>
<dbReference type="InterPro" id="IPR036890">
    <property type="entry name" value="HATPase_C_sf"/>
</dbReference>
<evidence type="ECO:0000256" key="1">
    <source>
        <dbReference type="SAM" id="MobiDB-lite"/>
    </source>
</evidence>
<dbReference type="Proteomes" id="UP000007360">
    <property type="component" value="Unassembled WGS sequence"/>
</dbReference>
<keyword evidence="3" id="KW-0808">Transferase</keyword>
<evidence type="ECO:0000313" key="4">
    <source>
        <dbReference type="Proteomes" id="UP000007360"/>
    </source>
</evidence>
<gene>
    <name evidence="3" type="ORF">A994_04560</name>
</gene>
<feature type="compositionally biased region" description="Basic and acidic residues" evidence="1">
    <location>
        <begin position="1"/>
        <end position="14"/>
    </location>
</feature>
<dbReference type="RefSeq" id="WP_004030141.1">
    <property type="nucleotide sequence ID" value="NZ_AMPO01000003.1"/>
</dbReference>
<dbReference type="InterPro" id="IPR000014">
    <property type="entry name" value="PAS"/>
</dbReference>
<dbReference type="EMBL" id="AMPO01000003">
    <property type="protein sequence ID" value="EKF86198.1"/>
    <property type="molecule type" value="Genomic_DNA"/>
</dbReference>
<keyword evidence="4" id="KW-1185">Reference proteome</keyword>
<comment type="caution">
    <text evidence="3">The sequence shown here is derived from an EMBL/GenBank/DDBJ whole genome shotgun (WGS) entry which is preliminary data.</text>
</comment>
<dbReference type="Gene3D" id="3.30.565.10">
    <property type="entry name" value="Histidine kinase-like ATPase, C-terminal domain"/>
    <property type="match status" value="1"/>
</dbReference>
<proteinExistence type="predicted"/>
<accession>K2R0Y0</accession>
<name>K2R0Y0_METFP</name>
<dbReference type="SUPFAM" id="SSF55785">
    <property type="entry name" value="PYP-like sensor domain (PAS domain)"/>
    <property type="match status" value="1"/>
</dbReference>
<dbReference type="InterPro" id="IPR011495">
    <property type="entry name" value="Sig_transdc_His_kin_sub2_dim/P"/>
</dbReference>
<sequence length="410" mass="47000">MAKKMAYKEGRGDSEPNVLHKKKRNQKQLKVLSGDELDLKEIMDVSPVPQFVINNDHNVIYWNHALEKLSEIKAENILGTNKQWQVFYNSERPCMADFIVNGRLEEIPKWYNTQDSRSKFVLRYQGQSQNLGNSCEAVAFFPIMGDKGKWLHFTVDAIKNNKGKVVGAVETFEDVTEQINLQDKFIKTLEENELLLSKIHHRTRNDLQIINSMINFQSYYTDDKKSLELFKDLQDHIKSITQIHEKIYPSTDLLNIDFGVFIKNLVFDRLRAYGIGKNTIQVDIDSSKILLDINTAIPCGIIVNELVNDSINRIILTGELEESGDDKIEDPHQVKGELAVRISKKGEFFLLTVYDNAKVSPENLDIQSNKNALDMWFLNKLATELGGTVSLEQDNGTLFKITFKKNNVQI</sequence>
<dbReference type="InterPro" id="IPR035965">
    <property type="entry name" value="PAS-like_dom_sf"/>
</dbReference>